<evidence type="ECO:0000313" key="2">
    <source>
        <dbReference type="Proteomes" id="UP000225215"/>
    </source>
</evidence>
<evidence type="ECO:0000313" key="1">
    <source>
        <dbReference type="EMBL" id="APU01688.1"/>
    </source>
</evidence>
<dbReference type="Proteomes" id="UP000225215">
    <property type="component" value="Segment"/>
</dbReference>
<name>A0A219YCG0_9CAUD</name>
<protein>
    <submittedName>
        <fullName evidence="1">Uncharacterized protein</fullName>
    </submittedName>
</protein>
<dbReference type="EMBL" id="KY290955">
    <property type="protein sequence ID" value="APU01688.1"/>
    <property type="molecule type" value="Genomic_DNA"/>
</dbReference>
<accession>A0A219YCG0</accession>
<organism evidence="1 2">
    <name type="scientific">Aeromonas phage 65.2</name>
    <dbReference type="NCBI Taxonomy" id="1932896"/>
    <lineage>
        <taxon>Viruses</taxon>
        <taxon>Duplodnaviria</taxon>
        <taxon>Heunggongvirae</taxon>
        <taxon>Uroviricota</taxon>
        <taxon>Caudoviricetes</taxon>
        <taxon>Pantevenvirales</taxon>
        <taxon>Straboviridae</taxon>
        <taxon>Emmerichvirinae</taxon>
        <taxon>Ishigurovirus</taxon>
        <taxon>Ishigurovirus osborne</taxon>
    </lineage>
</organism>
<sequence length="90" mass="10098">MKYEQVGHGEIRLNVENNKPYVWATAAGQEEAYESEYAVIHTDSWPIGAKFTVSVPCCPVCGENAEYQDSQGKCNCGFDWKIWAANNYGE</sequence>
<reference evidence="1 2" key="1">
    <citation type="journal article" date="2017" name="Sci. Rep.">
        <title>Characterization and diversity of phages infecting Aeromonas salmonicida subsp. salmonicida.</title>
        <authorList>
            <person name="Vincent A.T."/>
            <person name="Paquet V.E."/>
            <person name="Bernatchez A."/>
            <person name="Tremblay D.M."/>
            <person name="Moineau S."/>
            <person name="Charette S.J."/>
        </authorList>
    </citation>
    <scope>NUCLEOTIDE SEQUENCE [LARGE SCALE GENOMIC DNA]</scope>
</reference>
<proteinExistence type="predicted"/>